<reference evidence="11" key="1">
    <citation type="submission" date="2017-06" db="EMBL/GenBank/DDBJ databases">
        <title>Capnocytophaga spp. assemblies.</title>
        <authorList>
            <person name="Gulvik C.A."/>
        </authorList>
    </citation>
    <scope>NUCLEOTIDE SEQUENCE [LARGE SCALE GENOMIC DNA]</scope>
    <source>
        <strain evidence="11">H6253</strain>
    </source>
</reference>
<dbReference type="RefSeq" id="WP_095914022.1">
    <property type="nucleotide sequence ID" value="NZ_CP022384.1"/>
</dbReference>
<dbReference type="KEGG" id="clk:CGC53_06150"/>
<dbReference type="GO" id="GO:0009244">
    <property type="term" value="P:lipopolysaccharide core region biosynthetic process"/>
    <property type="evidence" value="ECO:0007669"/>
    <property type="project" value="TreeGrafter"/>
</dbReference>
<dbReference type="CDD" id="cd16017">
    <property type="entry name" value="LptA"/>
    <property type="match status" value="1"/>
</dbReference>
<evidence type="ECO:0000313" key="11">
    <source>
        <dbReference type="Proteomes" id="UP000217276"/>
    </source>
</evidence>
<feature type="transmembrane region" description="Helical" evidence="8">
    <location>
        <begin position="131"/>
        <end position="150"/>
    </location>
</feature>
<dbReference type="InterPro" id="IPR017850">
    <property type="entry name" value="Alkaline_phosphatase_core_sf"/>
</dbReference>
<feature type="transmembrane region" description="Helical" evidence="8">
    <location>
        <begin position="46"/>
        <end position="69"/>
    </location>
</feature>
<evidence type="ECO:0000256" key="2">
    <source>
        <dbReference type="ARBA" id="ARBA00022475"/>
    </source>
</evidence>
<evidence type="ECO:0000259" key="9">
    <source>
        <dbReference type="Pfam" id="PF00884"/>
    </source>
</evidence>
<sequence length="517" mass="59357">MKLKAYLFEILLLLFSVAIPFALDMNLAVYGMLATFLLFLALRRTYYGLFLVAFGFIAITCVLFLPQIIWFGHPPATMIGAFFETDFRESKEFMQSLPLYAYGVSVLTLLFSIYILYLGKKKCYVRSRRHWLITGTMALVGIGLTVYRPLKKIEEIGSFSWETSRTAPIAFYASIYNNIERYQQLRRELNEQLTGEPTWQIESSAPAYRNYVLVIGESVRRDYMSVYGFPIENSPFLEGVKGTILEGYTAAAPNTTTALLRMFLQRKGEEEFAYENNLISLAKGAGFETYWLSNQGSVGTWDTPISKIASLSDYRTFTKMGEYDSMNIYDTALLPVLKRYLQQKSYKPRLLVVHIMGSHLYFPERLENPIHYDYYNRNFSAYLQTIEQTDSLLSAIYAALQAQQEPFSLLYFADHGLMTKDRGSYSATLTHGDTHPNKACYRVPFALINSDDTEHKQVKVNKSAFNFLSGYAHWLGIRERSLDSHYDFLSPTPDSLQVFDQYKNVPFADLAEDEVIK</sequence>
<dbReference type="GO" id="GO:0005886">
    <property type="term" value="C:plasma membrane"/>
    <property type="evidence" value="ECO:0007669"/>
    <property type="project" value="UniProtKB-SubCell"/>
</dbReference>
<dbReference type="InterPro" id="IPR000917">
    <property type="entry name" value="Sulfatase_N"/>
</dbReference>
<comment type="similarity">
    <text evidence="7">Belongs to the phosphoethanolamine transferase family.</text>
</comment>
<name>A0A250FD53_9FLAO</name>
<evidence type="ECO:0000256" key="1">
    <source>
        <dbReference type="ARBA" id="ARBA00004651"/>
    </source>
</evidence>
<proteinExistence type="inferred from homology"/>
<organism evidence="10 11">
    <name type="scientific">Capnocytophaga leadbetteri</name>
    <dbReference type="NCBI Taxonomy" id="327575"/>
    <lineage>
        <taxon>Bacteria</taxon>
        <taxon>Pseudomonadati</taxon>
        <taxon>Bacteroidota</taxon>
        <taxon>Flavobacteriia</taxon>
        <taxon>Flavobacteriales</taxon>
        <taxon>Flavobacteriaceae</taxon>
        <taxon>Capnocytophaga</taxon>
    </lineage>
</organism>
<dbReference type="InterPro" id="IPR058130">
    <property type="entry name" value="PEA_transf_C"/>
</dbReference>
<dbReference type="InterPro" id="IPR040423">
    <property type="entry name" value="PEA_transferase"/>
</dbReference>
<dbReference type="Gene3D" id="3.40.720.10">
    <property type="entry name" value="Alkaline Phosphatase, subunit A"/>
    <property type="match status" value="1"/>
</dbReference>
<dbReference type="PANTHER" id="PTHR30443">
    <property type="entry name" value="INNER MEMBRANE PROTEIN"/>
    <property type="match status" value="1"/>
</dbReference>
<feature type="domain" description="Sulfatase N-terminal" evidence="9">
    <location>
        <begin position="209"/>
        <end position="477"/>
    </location>
</feature>
<keyword evidence="11" id="KW-1185">Reference proteome</keyword>
<dbReference type="EMBL" id="CP022384">
    <property type="protein sequence ID" value="ATA81957.1"/>
    <property type="molecule type" value="Genomic_DNA"/>
</dbReference>
<evidence type="ECO:0000256" key="5">
    <source>
        <dbReference type="ARBA" id="ARBA00022989"/>
    </source>
</evidence>
<keyword evidence="4 8" id="KW-0812">Transmembrane</keyword>
<evidence type="ECO:0000256" key="4">
    <source>
        <dbReference type="ARBA" id="ARBA00022692"/>
    </source>
</evidence>
<evidence type="ECO:0000313" key="10">
    <source>
        <dbReference type="EMBL" id="ATA81957.1"/>
    </source>
</evidence>
<feature type="transmembrane region" description="Helical" evidence="8">
    <location>
        <begin position="6"/>
        <end position="39"/>
    </location>
</feature>
<keyword evidence="5 8" id="KW-1133">Transmembrane helix</keyword>
<dbReference type="AlphaFoldDB" id="A0A250FD53"/>
<dbReference type="SUPFAM" id="SSF53649">
    <property type="entry name" value="Alkaline phosphatase-like"/>
    <property type="match status" value="1"/>
</dbReference>
<dbReference type="PANTHER" id="PTHR30443:SF4">
    <property type="entry name" value="PHOSPHOETHANOLAMINE TRANSFERASE OPGE-RELATED"/>
    <property type="match status" value="1"/>
</dbReference>
<feature type="transmembrane region" description="Helical" evidence="8">
    <location>
        <begin position="99"/>
        <end position="119"/>
    </location>
</feature>
<evidence type="ECO:0000256" key="8">
    <source>
        <dbReference type="SAM" id="Phobius"/>
    </source>
</evidence>
<keyword evidence="6 8" id="KW-0472">Membrane</keyword>
<evidence type="ECO:0000256" key="3">
    <source>
        <dbReference type="ARBA" id="ARBA00022679"/>
    </source>
</evidence>
<evidence type="ECO:0000256" key="7">
    <source>
        <dbReference type="ARBA" id="ARBA00038481"/>
    </source>
</evidence>
<accession>A0A250FD53</accession>
<protein>
    <submittedName>
        <fullName evidence="10">Arylsulfatase</fullName>
    </submittedName>
</protein>
<dbReference type="Pfam" id="PF00884">
    <property type="entry name" value="Sulfatase"/>
    <property type="match status" value="1"/>
</dbReference>
<evidence type="ECO:0000256" key="6">
    <source>
        <dbReference type="ARBA" id="ARBA00023136"/>
    </source>
</evidence>
<dbReference type="GO" id="GO:0016776">
    <property type="term" value="F:phosphotransferase activity, phosphate group as acceptor"/>
    <property type="evidence" value="ECO:0007669"/>
    <property type="project" value="TreeGrafter"/>
</dbReference>
<keyword evidence="2" id="KW-1003">Cell membrane</keyword>
<dbReference type="Proteomes" id="UP000217276">
    <property type="component" value="Chromosome"/>
</dbReference>
<keyword evidence="3" id="KW-0808">Transferase</keyword>
<gene>
    <name evidence="10" type="ORF">CGC53_06150</name>
</gene>
<comment type="subcellular location">
    <subcellularLocation>
        <location evidence="1">Cell membrane</location>
        <topology evidence="1">Multi-pass membrane protein</topology>
    </subcellularLocation>
</comment>